<proteinExistence type="predicted"/>
<gene>
    <name evidence="4" type="ORF">LPMP_120450</name>
</gene>
<reference evidence="4 5" key="1">
    <citation type="journal article" date="2015" name="Sci. Rep.">
        <title>The genome of Leishmania panamensis: insights into genomics of the L. (Viannia) subgenus.</title>
        <authorList>
            <person name="Llanes A."/>
            <person name="Restrepo C.M."/>
            <person name="Vecchio G.D."/>
            <person name="Anguizola F.J."/>
            <person name="Lleonart R."/>
        </authorList>
    </citation>
    <scope>NUCLEOTIDE SEQUENCE [LARGE SCALE GENOMIC DNA]</scope>
    <source>
        <strain evidence="4 5">MHOM/PA/94/PSC-1</strain>
    </source>
</reference>
<feature type="compositionally biased region" description="Polar residues" evidence="1">
    <location>
        <begin position="152"/>
        <end position="166"/>
    </location>
</feature>
<feature type="signal peptide" evidence="2">
    <location>
        <begin position="1"/>
        <end position="22"/>
    </location>
</feature>
<dbReference type="OrthoDB" id="246482at2759"/>
<feature type="region of interest" description="Disordered" evidence="1">
    <location>
        <begin position="152"/>
        <end position="173"/>
    </location>
</feature>
<evidence type="ECO:0000313" key="5">
    <source>
        <dbReference type="Proteomes" id="UP000063063"/>
    </source>
</evidence>
<dbReference type="Pfam" id="PF24779">
    <property type="entry name" value="UTP23_sensor"/>
    <property type="match status" value="1"/>
</dbReference>
<dbReference type="eggNOG" id="ENOG502S7UX">
    <property type="taxonomic scope" value="Eukaryota"/>
</dbReference>
<dbReference type="InterPro" id="IPR057776">
    <property type="entry name" value="UTP23_sensor"/>
</dbReference>
<accession>A0A088RKB4</accession>
<evidence type="ECO:0000256" key="1">
    <source>
        <dbReference type="SAM" id="MobiDB-lite"/>
    </source>
</evidence>
<feature type="compositionally biased region" description="Polar residues" evidence="1">
    <location>
        <begin position="299"/>
        <end position="319"/>
    </location>
</feature>
<keyword evidence="5" id="KW-1185">Reference proteome</keyword>
<feature type="domain" description="UTP23 sensor motif region" evidence="3">
    <location>
        <begin position="701"/>
        <end position="718"/>
    </location>
</feature>
<organism evidence="4 5">
    <name type="scientific">Leishmania panamensis</name>
    <dbReference type="NCBI Taxonomy" id="5679"/>
    <lineage>
        <taxon>Eukaryota</taxon>
        <taxon>Discoba</taxon>
        <taxon>Euglenozoa</taxon>
        <taxon>Kinetoplastea</taxon>
        <taxon>Metakinetoplastina</taxon>
        <taxon>Trypanosomatida</taxon>
        <taxon>Trypanosomatidae</taxon>
        <taxon>Leishmaniinae</taxon>
        <taxon>Leishmania</taxon>
        <taxon>Leishmania guyanensis species complex</taxon>
    </lineage>
</organism>
<protein>
    <recommendedName>
        <fullName evidence="3">UTP23 sensor motif region domain-containing protein</fullName>
    </recommendedName>
</protein>
<feature type="compositionally biased region" description="Basic residues" evidence="1">
    <location>
        <begin position="482"/>
        <end position="491"/>
    </location>
</feature>
<feature type="region of interest" description="Disordered" evidence="1">
    <location>
        <begin position="292"/>
        <end position="319"/>
    </location>
</feature>
<name>A0A088RKB4_LEIPA</name>
<keyword evidence="2" id="KW-0732">Signal</keyword>
<dbReference type="EMBL" id="CP009381">
    <property type="protein sequence ID" value="AIN96373.1"/>
    <property type="molecule type" value="Genomic_DNA"/>
</dbReference>
<evidence type="ECO:0000259" key="3">
    <source>
        <dbReference type="Pfam" id="PF24779"/>
    </source>
</evidence>
<dbReference type="Proteomes" id="UP000063063">
    <property type="component" value="Chromosome 12"/>
</dbReference>
<dbReference type="GeneID" id="22573051"/>
<feature type="region of interest" description="Disordered" evidence="1">
    <location>
        <begin position="388"/>
        <end position="420"/>
    </location>
</feature>
<feature type="region of interest" description="Disordered" evidence="1">
    <location>
        <begin position="673"/>
        <end position="726"/>
    </location>
</feature>
<evidence type="ECO:0000313" key="4">
    <source>
        <dbReference type="EMBL" id="AIN96373.1"/>
    </source>
</evidence>
<feature type="chain" id="PRO_5001838993" description="UTP23 sensor motif region domain-containing protein" evidence="2">
    <location>
        <begin position="23"/>
        <end position="726"/>
    </location>
</feature>
<dbReference type="VEuPathDB" id="TriTrypDB:LPMP_120450"/>
<feature type="compositionally biased region" description="Polar residues" evidence="1">
    <location>
        <begin position="388"/>
        <end position="402"/>
    </location>
</feature>
<sequence>MTIGAMMSLLRLLRLCPPNLSGLRPLATPPLFLSFSVCHARPHTSLAPIHTYERSPLVAGGPAGTTHVKSNHTMKRRVLRAHANKRCLRILSASNLIQTSSGALSSAASRERGYAVLCDASFLRAVLLSYWQANAPAVWREARRRKLHRAAVTTNAAKSARSSVPQEPSAPPTADKIVEATAASIARLPFGDLPALSPHAFLAALLRDAFHGEGGSPPVSSNAAAAAVSTTPHADAASASKFHCYCLPETVAALHRMRDCATTSTASATTLANPSLPNSSVVDASLVTRQEKSVAGSKPQRSFISLPSTGSPRSAQRCQMTSTETWLAASFGDLATTGDGNGGGSGVAAHRHVGSSPSSAVFPLIFQEVPAAVVNHLLSRITLIQSEEQQQPRHTVAGNSREASWLGEKASSASLPTRNESKAIGEFMAANDTRLGRRPRESIDAAVDVEASACDLNALRLVSMPLFSDHNCMTYSPQSAAAKRRRQNKNRRAVDGSNDVSESPSLTVGHAPLARSQEARENNANASLSPSRPFSPRMFFVATQSHDVRRRLAAVTPLLRLTTSPDALWIEQRGTAYHYGEDGAEARRQRRGNRAVSSCPSSPAVAAAPYSRIGWRNSELVSSRFSSLSHTPSAPHAAATTTTVVAAAPQLSRADVAFMKHLGTAAEVPLPEKFSHHLHPPPQRASPESGNGVSSRVPADRKRRRQKGQNPLSMKKKQRREVFRAG</sequence>
<dbReference type="AlphaFoldDB" id="A0A088RKB4"/>
<dbReference type="RefSeq" id="XP_010697026.1">
    <property type="nucleotide sequence ID" value="XM_010698724.1"/>
</dbReference>
<feature type="region of interest" description="Disordered" evidence="1">
    <location>
        <begin position="478"/>
        <end position="508"/>
    </location>
</feature>
<evidence type="ECO:0000256" key="2">
    <source>
        <dbReference type="SAM" id="SignalP"/>
    </source>
</evidence>
<dbReference type="KEGG" id="lpan:LPMP_120450"/>
<dbReference type="VEuPathDB" id="TriTrypDB:LPAL13_120009400"/>